<evidence type="ECO:0000313" key="2">
    <source>
        <dbReference type="Proteomes" id="UP000465220"/>
    </source>
</evidence>
<sequence>MGSPAQLRAKMTASPELIIDIRGDHANLISINRFLPSPAAATAASVEALKVNYSYDGSCNYRLSDRLNYQQMEAFLH</sequence>
<dbReference type="Proteomes" id="UP000465220">
    <property type="component" value="Unassembled WGS sequence"/>
</dbReference>
<reference evidence="1 2" key="1">
    <citation type="submission" date="2020-01" db="EMBL/GenBank/DDBJ databases">
        <title>Draft genome sequence of Aspergillus lentulus IFM 60648.</title>
        <authorList>
            <person name="Takahashi H."/>
            <person name="Yaguchi T."/>
        </authorList>
    </citation>
    <scope>NUCLEOTIDE SEQUENCE [LARGE SCALE GENOMIC DNA]</scope>
    <source>
        <strain evidence="1 2">IFM 60648</strain>
    </source>
</reference>
<gene>
    <name evidence="1" type="ORF">IFM60648_10426</name>
</gene>
<protein>
    <submittedName>
        <fullName evidence="1">Uncharacterized protein</fullName>
    </submittedName>
</protein>
<name>A0ABQ1B655_ASPLE</name>
<organism evidence="1 2">
    <name type="scientific">Aspergillus lentulus</name>
    <dbReference type="NCBI Taxonomy" id="293939"/>
    <lineage>
        <taxon>Eukaryota</taxon>
        <taxon>Fungi</taxon>
        <taxon>Dikarya</taxon>
        <taxon>Ascomycota</taxon>
        <taxon>Pezizomycotina</taxon>
        <taxon>Eurotiomycetes</taxon>
        <taxon>Eurotiomycetidae</taxon>
        <taxon>Eurotiales</taxon>
        <taxon>Aspergillaceae</taxon>
        <taxon>Aspergillus</taxon>
        <taxon>Aspergillus subgen. Fumigati</taxon>
    </lineage>
</organism>
<evidence type="ECO:0000313" key="1">
    <source>
        <dbReference type="EMBL" id="GFF94498.1"/>
    </source>
</evidence>
<comment type="caution">
    <text evidence="1">The sequence shown here is derived from an EMBL/GenBank/DDBJ whole genome shotgun (WGS) entry which is preliminary data.</text>
</comment>
<keyword evidence="2" id="KW-1185">Reference proteome</keyword>
<dbReference type="EMBL" id="BLKI01000151">
    <property type="protein sequence ID" value="GFF94498.1"/>
    <property type="molecule type" value="Genomic_DNA"/>
</dbReference>
<proteinExistence type="predicted"/>
<accession>A0ABQ1B655</accession>